<evidence type="ECO:0000256" key="5">
    <source>
        <dbReference type="ARBA" id="ARBA00022695"/>
    </source>
</evidence>
<dbReference type="InterPro" id="IPR036279">
    <property type="entry name" value="5-3_exonuclease_C_sf"/>
</dbReference>
<keyword evidence="7" id="KW-0540">Nuclease</keyword>
<dbReference type="GO" id="GO:0003677">
    <property type="term" value="F:DNA binding"/>
    <property type="evidence" value="ECO:0007669"/>
    <property type="project" value="UniProtKB-UniRule"/>
</dbReference>
<dbReference type="GO" id="GO:0008409">
    <property type="term" value="F:5'-3' exonuclease activity"/>
    <property type="evidence" value="ECO:0007669"/>
    <property type="project" value="UniProtKB-UniRule"/>
</dbReference>
<dbReference type="InterPro" id="IPR002298">
    <property type="entry name" value="DNA_polymerase_A"/>
</dbReference>
<dbReference type="InterPro" id="IPR054690">
    <property type="entry name" value="DNA_polI_exonuclease"/>
</dbReference>
<comment type="subunit">
    <text evidence="16">Single-chain monomer with multiple functions.</text>
</comment>
<proteinExistence type="inferred from homology"/>
<evidence type="ECO:0000256" key="3">
    <source>
        <dbReference type="ARBA" id="ARBA00020311"/>
    </source>
</evidence>
<comment type="caution">
    <text evidence="19">The sequence shown here is derived from an EMBL/GenBank/DDBJ whole genome shotgun (WGS) entry which is preliminary data.</text>
</comment>
<comment type="catalytic activity">
    <reaction evidence="14 16">
        <text>DNA(n) + a 2'-deoxyribonucleoside 5'-triphosphate = DNA(n+1) + diphosphate</text>
        <dbReference type="Rhea" id="RHEA:22508"/>
        <dbReference type="Rhea" id="RHEA-COMP:17339"/>
        <dbReference type="Rhea" id="RHEA-COMP:17340"/>
        <dbReference type="ChEBI" id="CHEBI:33019"/>
        <dbReference type="ChEBI" id="CHEBI:61560"/>
        <dbReference type="ChEBI" id="CHEBI:173112"/>
        <dbReference type="EC" id="2.7.7.7"/>
    </reaction>
</comment>
<dbReference type="SMART" id="SM00279">
    <property type="entry name" value="HhH2"/>
    <property type="match status" value="1"/>
</dbReference>
<dbReference type="PANTHER" id="PTHR10133">
    <property type="entry name" value="DNA POLYMERASE I"/>
    <property type="match status" value="1"/>
</dbReference>
<dbReference type="SUPFAM" id="SSF53098">
    <property type="entry name" value="Ribonuclease H-like"/>
    <property type="match status" value="1"/>
</dbReference>
<keyword evidence="9 16" id="KW-0378">Hydrolase</keyword>
<keyword evidence="12 16" id="KW-0238">DNA-binding</keyword>
<dbReference type="Pfam" id="PF01367">
    <property type="entry name" value="5_3_exonuc"/>
    <property type="match status" value="1"/>
</dbReference>
<dbReference type="SUPFAM" id="SSF47807">
    <property type="entry name" value="5' to 3' exonuclease, C-terminal subdomain"/>
    <property type="match status" value="1"/>
</dbReference>
<dbReference type="Pfam" id="PF00476">
    <property type="entry name" value="DNA_pol_A"/>
    <property type="match status" value="1"/>
</dbReference>
<dbReference type="InterPro" id="IPR002421">
    <property type="entry name" value="5-3_exonuclease"/>
</dbReference>
<dbReference type="Pfam" id="PF02739">
    <property type="entry name" value="5_3_exonuc_N"/>
    <property type="match status" value="1"/>
</dbReference>
<comment type="similarity">
    <text evidence="1 16">Belongs to the DNA polymerase type-A family.</text>
</comment>
<comment type="function">
    <text evidence="16">In addition to polymerase activity, this DNA polymerase exhibits 5'-3' exonuclease activity.</text>
</comment>
<keyword evidence="10 16" id="KW-0269">Exonuclease</keyword>
<keyword evidence="13 16" id="KW-0234">DNA repair</keyword>
<evidence type="ECO:0000256" key="1">
    <source>
        <dbReference type="ARBA" id="ARBA00007705"/>
    </source>
</evidence>
<dbReference type="Gene3D" id="3.30.70.370">
    <property type="match status" value="1"/>
</dbReference>
<keyword evidence="4 16" id="KW-0808">Transferase</keyword>
<dbReference type="SUPFAM" id="SSF56672">
    <property type="entry name" value="DNA/RNA polymerases"/>
    <property type="match status" value="1"/>
</dbReference>
<evidence type="ECO:0000256" key="15">
    <source>
        <dbReference type="NCBIfam" id="TIGR00593"/>
    </source>
</evidence>
<evidence type="ECO:0000256" key="6">
    <source>
        <dbReference type="ARBA" id="ARBA00022705"/>
    </source>
</evidence>
<dbReference type="SMART" id="SM00475">
    <property type="entry name" value="53EXOc"/>
    <property type="match status" value="1"/>
</dbReference>
<dbReference type="SUPFAM" id="SSF88723">
    <property type="entry name" value="PIN domain-like"/>
    <property type="match status" value="1"/>
</dbReference>
<keyword evidence="20" id="KW-1185">Reference proteome</keyword>
<evidence type="ECO:0000256" key="7">
    <source>
        <dbReference type="ARBA" id="ARBA00022722"/>
    </source>
</evidence>
<keyword evidence="11 16" id="KW-0239">DNA-directed DNA polymerase</keyword>
<dbReference type="InterPro" id="IPR018320">
    <property type="entry name" value="DNA_polymerase_1"/>
</dbReference>
<feature type="domain" description="DNA-directed DNA polymerase family A palm" evidence="18">
    <location>
        <begin position="643"/>
        <end position="850"/>
    </location>
</feature>
<evidence type="ECO:0000259" key="18">
    <source>
        <dbReference type="SMART" id="SM00482"/>
    </source>
</evidence>
<gene>
    <name evidence="16 19" type="primary">polA</name>
    <name evidence="19" type="ORF">E4100_05720</name>
</gene>
<keyword evidence="5 16" id="KW-0548">Nucleotidyltransferase</keyword>
<dbReference type="NCBIfam" id="NF004397">
    <property type="entry name" value="PRK05755.1"/>
    <property type="match status" value="1"/>
</dbReference>
<dbReference type="EMBL" id="SRIB01000007">
    <property type="protein sequence ID" value="TFZ40002.1"/>
    <property type="molecule type" value="Genomic_DNA"/>
</dbReference>
<dbReference type="FunFam" id="3.40.50.1010:FF:000001">
    <property type="entry name" value="DNA polymerase I"/>
    <property type="match status" value="1"/>
</dbReference>
<dbReference type="SMART" id="SM00482">
    <property type="entry name" value="POLAc"/>
    <property type="match status" value="1"/>
</dbReference>
<protein>
    <recommendedName>
        <fullName evidence="3 15">DNA polymerase I</fullName>
        <ecNumber evidence="2 15">2.7.7.7</ecNumber>
    </recommendedName>
</protein>
<dbReference type="CDD" id="cd09859">
    <property type="entry name" value="PIN_53EXO"/>
    <property type="match status" value="1"/>
</dbReference>
<dbReference type="EC" id="2.7.7.7" evidence="2 15"/>
<dbReference type="InterPro" id="IPR012337">
    <property type="entry name" value="RNaseH-like_sf"/>
</dbReference>
<dbReference type="RefSeq" id="WP_135271074.1">
    <property type="nucleotide sequence ID" value="NZ_SRIB01000007.1"/>
</dbReference>
<reference evidence="19 20" key="1">
    <citation type="submission" date="2019-03" db="EMBL/GenBank/DDBJ databases">
        <title>Draft genome sequence data and analysis of a Fermenting Bacterium, Soehngenia longevitae strain 1933PT, isolated from petroleum reservoir in Azerbaijan.</title>
        <authorList>
            <person name="Grouzdev D.S."/>
            <person name="Bidzhieva S.K."/>
            <person name="Sokolova D.S."/>
            <person name="Tourova T.P."/>
            <person name="Poltaraus A.B."/>
            <person name="Nazina T.N."/>
        </authorList>
    </citation>
    <scope>NUCLEOTIDE SEQUENCE [LARGE SCALE GENOMIC DNA]</scope>
    <source>
        <strain evidence="19 20">1933P</strain>
    </source>
</reference>
<feature type="domain" description="5'-3' exonuclease" evidence="17">
    <location>
        <begin position="3"/>
        <end position="262"/>
    </location>
</feature>
<sequence>MQAKTLMVIDGSSLVHRAFYALPLLSNKSGVYTNGVYGFLTMLYKVLDHYKPDYICVAFDRKGKTFRHEAYESYKGTRDKTPNELSMQFPILKEILKNMGIKTIDLDMYEADDIAGTLAEKAEDKGLNVYLVTGDRDYLQLATDKIKIIMTKKGITEIEEYDRKRINEEYGIEPKQFIEVKALMGDKSDNIPGIDGIGEKTALKLVQQYGSIENVFNNINEIKGKLREKLSEGKNIAIVSRRLSEIITQVPLDFEIEDLTFGKQNTTELKNLFEDLEFKSLLNKLDSGFEETKPIEIFQINEIKNDNEFNYLINRINEAKEITFKFVVDDYLHDNVIGLGIKVKGENASYIDFTTIESERAKALKDIFNNKDIIKNSWDCKSDIVSMFKKGWDIFGLEFDSAIAQYLINPDQIDYAIDKIAKEYLEINGNNIDDLLGKGKSKKNFKEIEKKEIMEYIAFALNTVELSKPKMMEIIEQRQMEELFLNVEIPLVEVLASMEYFGILVNEKELEDIGKSFDVEVDNLINDIYQLAGEEFNINSPKQLGYILFEKLKLPTIKKIKTGYSTDIEVLEELKDVHPIAEKLIRYRQIIKLKSTYIEGLKQMINKNTGRINSKFNQTVTSTGRISSTEPNLQNIPIRSEDGKKIRRAFVAQQPDYIFLDADYSQIELRILAHLSDDEKMIEAFINDEDIHIKTASEIFGVELSDVTPELRAKAKTINFSIIYGISDYSLSKDLEISRKEARKYIDEYFENYSGVKRYMENSISKAKEQGYVETILNRRRYIPDINSNNYNIRSFGERVAMNMPIQGSAADIIKMAMVEIYKDLKQKNLKSHLVLTIHDELIIETYIKEKEYIKSLMKEKMENVVKLKVPLKVEIAEGVSWYDTK</sequence>
<dbReference type="NCBIfam" id="TIGR00593">
    <property type="entry name" value="pola"/>
    <property type="match status" value="1"/>
</dbReference>
<dbReference type="FunFam" id="1.20.1060.10:FF:000001">
    <property type="entry name" value="DNA polymerase I"/>
    <property type="match status" value="1"/>
</dbReference>
<dbReference type="Pfam" id="PF22619">
    <property type="entry name" value="DNA_polI_exo1"/>
    <property type="match status" value="1"/>
</dbReference>
<dbReference type="InterPro" id="IPR001098">
    <property type="entry name" value="DNA-dir_DNA_pol_A_palm_dom"/>
</dbReference>
<evidence type="ECO:0000256" key="13">
    <source>
        <dbReference type="ARBA" id="ARBA00023204"/>
    </source>
</evidence>
<evidence type="ECO:0000256" key="8">
    <source>
        <dbReference type="ARBA" id="ARBA00022763"/>
    </source>
</evidence>
<dbReference type="PRINTS" id="PR00868">
    <property type="entry name" value="DNAPOLI"/>
</dbReference>
<dbReference type="GO" id="GO:0006302">
    <property type="term" value="P:double-strand break repair"/>
    <property type="evidence" value="ECO:0007669"/>
    <property type="project" value="TreeGrafter"/>
</dbReference>
<organism evidence="19 20">
    <name type="scientific">Soehngenia longivitae</name>
    <dbReference type="NCBI Taxonomy" id="2562294"/>
    <lineage>
        <taxon>Bacteria</taxon>
        <taxon>Bacillati</taxon>
        <taxon>Bacillota</taxon>
        <taxon>Tissierellia</taxon>
        <taxon>Tissierellales</taxon>
        <taxon>Tissierellaceae</taxon>
        <taxon>Soehngenia</taxon>
    </lineage>
</organism>
<dbReference type="OrthoDB" id="9806424at2"/>
<dbReference type="FunFam" id="1.10.150.20:FF:000003">
    <property type="entry name" value="DNA polymerase I"/>
    <property type="match status" value="1"/>
</dbReference>
<evidence type="ECO:0000259" key="17">
    <source>
        <dbReference type="SMART" id="SM00475"/>
    </source>
</evidence>
<dbReference type="Gene3D" id="1.20.1060.10">
    <property type="entry name" value="Taq DNA Polymerase, Chain T, domain 4"/>
    <property type="match status" value="1"/>
</dbReference>
<dbReference type="Gene3D" id="1.10.150.20">
    <property type="entry name" value="5' to 3' exonuclease, C-terminal subdomain"/>
    <property type="match status" value="2"/>
</dbReference>
<keyword evidence="6 16" id="KW-0235">DNA replication</keyword>
<accession>A0A4Z0D5K6</accession>
<evidence type="ECO:0000256" key="12">
    <source>
        <dbReference type="ARBA" id="ARBA00023125"/>
    </source>
</evidence>
<name>A0A4Z0D5K6_9FIRM</name>
<dbReference type="InterPro" id="IPR029060">
    <property type="entry name" value="PIN-like_dom_sf"/>
</dbReference>
<evidence type="ECO:0000256" key="14">
    <source>
        <dbReference type="ARBA" id="ARBA00049244"/>
    </source>
</evidence>
<evidence type="ECO:0000256" key="11">
    <source>
        <dbReference type="ARBA" id="ARBA00022932"/>
    </source>
</evidence>
<evidence type="ECO:0000256" key="10">
    <source>
        <dbReference type="ARBA" id="ARBA00022839"/>
    </source>
</evidence>
<dbReference type="InterPro" id="IPR020046">
    <property type="entry name" value="5-3_exonucl_a-hlix_arch_N"/>
</dbReference>
<evidence type="ECO:0000313" key="19">
    <source>
        <dbReference type="EMBL" id="TFZ40002.1"/>
    </source>
</evidence>
<dbReference type="GO" id="GO:0006261">
    <property type="term" value="P:DNA-templated DNA replication"/>
    <property type="evidence" value="ECO:0007669"/>
    <property type="project" value="UniProtKB-UniRule"/>
</dbReference>
<dbReference type="Proteomes" id="UP000298381">
    <property type="component" value="Unassembled WGS sequence"/>
</dbReference>
<dbReference type="CDD" id="cd09898">
    <property type="entry name" value="H3TH_53EXO"/>
    <property type="match status" value="1"/>
</dbReference>
<dbReference type="CDD" id="cd08637">
    <property type="entry name" value="DNA_pol_A_pol_I_C"/>
    <property type="match status" value="1"/>
</dbReference>
<evidence type="ECO:0000313" key="20">
    <source>
        <dbReference type="Proteomes" id="UP000298381"/>
    </source>
</evidence>
<dbReference type="AlphaFoldDB" id="A0A4Z0D5K6"/>
<evidence type="ECO:0000256" key="16">
    <source>
        <dbReference type="RuleBase" id="RU004460"/>
    </source>
</evidence>
<dbReference type="InterPro" id="IPR043502">
    <property type="entry name" value="DNA/RNA_pol_sf"/>
</dbReference>
<dbReference type="InterPro" id="IPR036397">
    <property type="entry name" value="RNaseH_sf"/>
</dbReference>
<dbReference type="Gene3D" id="3.30.420.10">
    <property type="entry name" value="Ribonuclease H-like superfamily/Ribonuclease H"/>
    <property type="match status" value="1"/>
</dbReference>
<evidence type="ECO:0000256" key="4">
    <source>
        <dbReference type="ARBA" id="ARBA00022679"/>
    </source>
</evidence>
<dbReference type="InterPro" id="IPR020045">
    <property type="entry name" value="DNA_polI_H3TH"/>
</dbReference>
<dbReference type="InterPro" id="IPR008918">
    <property type="entry name" value="HhH2"/>
</dbReference>
<dbReference type="CDD" id="cd06140">
    <property type="entry name" value="DNA_polA_I_Bacillus_like_exo"/>
    <property type="match status" value="1"/>
</dbReference>
<dbReference type="PANTHER" id="PTHR10133:SF27">
    <property type="entry name" value="DNA POLYMERASE NU"/>
    <property type="match status" value="1"/>
</dbReference>
<keyword evidence="8 16" id="KW-0227">DNA damage</keyword>
<dbReference type="FunFam" id="1.10.150.20:FF:000002">
    <property type="entry name" value="DNA polymerase I"/>
    <property type="match status" value="1"/>
</dbReference>
<evidence type="ECO:0000256" key="2">
    <source>
        <dbReference type="ARBA" id="ARBA00012417"/>
    </source>
</evidence>
<evidence type="ECO:0000256" key="9">
    <source>
        <dbReference type="ARBA" id="ARBA00022801"/>
    </source>
</evidence>
<dbReference type="GO" id="GO:0003887">
    <property type="term" value="F:DNA-directed DNA polymerase activity"/>
    <property type="evidence" value="ECO:0007669"/>
    <property type="project" value="UniProtKB-UniRule"/>
</dbReference>
<dbReference type="Gene3D" id="3.40.50.1010">
    <property type="entry name" value="5'-nuclease"/>
    <property type="match status" value="1"/>
</dbReference>